<dbReference type="EMBL" id="CP022743">
    <property type="protein sequence ID" value="ASU35426.1"/>
    <property type="molecule type" value="Genomic_DNA"/>
</dbReference>
<evidence type="ECO:0000313" key="2">
    <source>
        <dbReference type="EMBL" id="ASU35426.1"/>
    </source>
</evidence>
<dbReference type="AlphaFoldDB" id="A0A223P015"/>
<proteinExistence type="predicted"/>
<organism evidence="2 3">
    <name type="scientific">Mucilaginibacter xinganensis</name>
    <dbReference type="NCBI Taxonomy" id="1234841"/>
    <lineage>
        <taxon>Bacteria</taxon>
        <taxon>Pseudomonadati</taxon>
        <taxon>Bacteroidota</taxon>
        <taxon>Sphingobacteriia</taxon>
        <taxon>Sphingobacteriales</taxon>
        <taxon>Sphingobacteriaceae</taxon>
        <taxon>Mucilaginibacter</taxon>
    </lineage>
</organism>
<keyword evidence="3" id="KW-1185">Reference proteome</keyword>
<feature type="signal peptide" evidence="1">
    <location>
        <begin position="1"/>
        <end position="19"/>
    </location>
</feature>
<evidence type="ECO:0000256" key="1">
    <source>
        <dbReference type="SAM" id="SignalP"/>
    </source>
</evidence>
<gene>
    <name evidence="2" type="ORF">MuYL_3541</name>
</gene>
<name>A0A223P015_9SPHI</name>
<dbReference type="OrthoDB" id="1161695at2"/>
<keyword evidence="1" id="KW-0732">Signal</keyword>
<dbReference type="RefSeq" id="WP_094571611.1">
    <property type="nucleotide sequence ID" value="NZ_CP022743.1"/>
</dbReference>
<feature type="chain" id="PRO_5013279445" description="Outer membrane protein beta-barrel domain-containing protein" evidence="1">
    <location>
        <begin position="20"/>
        <end position="178"/>
    </location>
</feature>
<evidence type="ECO:0008006" key="4">
    <source>
        <dbReference type="Google" id="ProtNLM"/>
    </source>
</evidence>
<evidence type="ECO:0000313" key="3">
    <source>
        <dbReference type="Proteomes" id="UP000215002"/>
    </source>
</evidence>
<protein>
    <recommendedName>
        <fullName evidence="4">Outer membrane protein beta-barrel domain-containing protein</fullName>
    </recommendedName>
</protein>
<sequence>MKVLFLLFTLLCFAFYTSAQTNEGTFKADLGAGYAIPSQGFGVKPGVTFVAEPHYYLSQNFALGLRFEGALLGYEAQYNDELFSFFGSSAITSDYYFTKGRTRTFLGIGTGLFTRHYIFNEYDYENDQFYTSGYGAIKLGFLGRIGLEAGHIRIAASYNVIGANFSYSAFTIGYIIGE</sequence>
<dbReference type="Proteomes" id="UP000215002">
    <property type="component" value="Chromosome"/>
</dbReference>
<dbReference type="KEGG" id="muc:MuYL_3541"/>
<reference evidence="2 3" key="1">
    <citation type="submission" date="2017-08" db="EMBL/GenBank/DDBJ databases">
        <title>Complete genome sequence of Mucilaginibacter sp. strain BJC16-A31.</title>
        <authorList>
            <consortium name="Henan University of Science and Technology"/>
            <person name="You X."/>
        </authorList>
    </citation>
    <scope>NUCLEOTIDE SEQUENCE [LARGE SCALE GENOMIC DNA]</scope>
    <source>
        <strain evidence="2 3">BJC16-A31</strain>
    </source>
</reference>
<accession>A0A223P015</accession>